<reference evidence="10" key="2">
    <citation type="submission" date="2023-10" db="EMBL/GenBank/DDBJ databases">
        <authorList>
            <person name="Choi B."/>
        </authorList>
    </citation>
    <scope>NUCLEOTIDE SEQUENCE</scope>
    <source>
        <strain evidence="10">UMB0763</strain>
    </source>
</reference>
<comment type="function">
    <text evidence="8">Catalyzes the removal of elemental sulfur and selenium atoms from L-cysteine, L-cystine, L-selenocysteine, and L-selenocystine to produce L-alanine.</text>
</comment>
<comment type="similarity">
    <text evidence="2 8">Belongs to the class-V pyridoxal-phosphate-dependent aminotransferase family. Csd subfamily.</text>
</comment>
<reference evidence="10" key="1">
    <citation type="submission" date="2017-12" db="EMBL/GenBank/DDBJ databases">
        <authorList>
            <person name="Thomas-White K."/>
            <person name="Wolfe A.J."/>
        </authorList>
    </citation>
    <scope>NUCLEOTIDE SEQUENCE</scope>
    <source>
        <strain evidence="10">UMB0763</strain>
    </source>
</reference>
<keyword evidence="5 8" id="KW-0663">Pyridoxal phosphate</keyword>
<dbReference type="InterPro" id="IPR015424">
    <property type="entry name" value="PyrdxlP-dep_Trfase"/>
</dbReference>
<organism evidence="10 11">
    <name type="scientific">Corynebacterium pyruviciproducens</name>
    <dbReference type="NCBI Taxonomy" id="598660"/>
    <lineage>
        <taxon>Bacteria</taxon>
        <taxon>Bacillati</taxon>
        <taxon>Actinomycetota</taxon>
        <taxon>Actinomycetes</taxon>
        <taxon>Mycobacteriales</taxon>
        <taxon>Corynebacteriaceae</taxon>
        <taxon>Corynebacterium</taxon>
    </lineage>
</organism>
<dbReference type="InterPro" id="IPR010970">
    <property type="entry name" value="Cys_dSase_SufS"/>
</dbReference>
<dbReference type="InterPro" id="IPR020578">
    <property type="entry name" value="Aminotrans_V_PyrdxlP_BS"/>
</dbReference>
<evidence type="ECO:0000256" key="2">
    <source>
        <dbReference type="ARBA" id="ARBA00010447"/>
    </source>
</evidence>
<dbReference type="PANTHER" id="PTHR43586:SF8">
    <property type="entry name" value="CYSTEINE DESULFURASE 1, CHLOROPLASTIC"/>
    <property type="match status" value="1"/>
</dbReference>
<dbReference type="SUPFAM" id="SSF53383">
    <property type="entry name" value="PLP-dependent transferases"/>
    <property type="match status" value="1"/>
</dbReference>
<dbReference type="Gene3D" id="3.90.1150.10">
    <property type="entry name" value="Aspartate Aminotransferase, domain 1"/>
    <property type="match status" value="1"/>
</dbReference>
<dbReference type="InterPro" id="IPR015421">
    <property type="entry name" value="PyrdxlP-dep_Trfase_major"/>
</dbReference>
<evidence type="ECO:0000256" key="3">
    <source>
        <dbReference type="ARBA" id="ARBA00012239"/>
    </source>
</evidence>
<sequence>MNEFLTREGTLDVDRVRGEFPILSRTVRDGKPLVYLDSGATSQRPERVWRAEEEFVLHNFAPVHRGAYELGEDATDSYESARAKIAAFVGAEGEEIAFTKNATEALNEVAFILSDKRAGDLYVGEGDTVVVTELEHHANLVPWQELCLRTGATLKWYKATDDGRIDLDSLELDDSVKVVAFTHQSNVTGAVADVEEIVRRAKAVGAMTVLDACQSVPHMPVNFHELGVDFAGFSGHKMCGPSGVGVMYGRKELLEQLPPFLTGGSMIEVVTMEKTTFTDIPTRFEAGTQMTSQVVGLGAAVDILNEVGMEAIHVHEQKLTAYALEKLKEIDGLTILGPLTAKNRGGAISFKLDGVHPHDMGQVLDDSGICIRVGHHCAWPIHRSACMQSTGRASFYLYNTFDEVDQLVAGLHRVKEFFGV</sequence>
<dbReference type="RefSeq" id="WP_101678914.1">
    <property type="nucleotide sequence ID" value="NZ_CAUPGZ010000004.1"/>
</dbReference>
<dbReference type="EMBL" id="CP136958">
    <property type="protein sequence ID" value="WOT03272.1"/>
    <property type="molecule type" value="Genomic_DNA"/>
</dbReference>
<dbReference type="KEGG" id="cpyr:CYJ47_05835"/>
<gene>
    <name evidence="10" type="ORF">CYJ47_05835</name>
</gene>
<evidence type="ECO:0000256" key="5">
    <source>
        <dbReference type="ARBA" id="ARBA00022898"/>
    </source>
</evidence>
<dbReference type="GO" id="GO:0030170">
    <property type="term" value="F:pyridoxal phosphate binding"/>
    <property type="evidence" value="ECO:0007669"/>
    <property type="project" value="UniProtKB-UniRule"/>
</dbReference>
<evidence type="ECO:0000259" key="9">
    <source>
        <dbReference type="Pfam" id="PF00266"/>
    </source>
</evidence>
<evidence type="ECO:0000256" key="7">
    <source>
        <dbReference type="RuleBase" id="RU004504"/>
    </source>
</evidence>
<accession>A0AAF0YTR8</accession>
<dbReference type="InterPro" id="IPR000192">
    <property type="entry name" value="Aminotrans_V_dom"/>
</dbReference>
<keyword evidence="4 8" id="KW-0808">Transferase</keyword>
<feature type="domain" description="Aminotransferase class V" evidence="9">
    <location>
        <begin position="34"/>
        <end position="407"/>
    </location>
</feature>
<dbReference type="GO" id="GO:0031071">
    <property type="term" value="F:cysteine desulfurase activity"/>
    <property type="evidence" value="ECO:0007669"/>
    <property type="project" value="UniProtKB-UniRule"/>
</dbReference>
<dbReference type="Pfam" id="PF00266">
    <property type="entry name" value="Aminotran_5"/>
    <property type="match status" value="1"/>
</dbReference>
<dbReference type="Gene3D" id="3.40.640.10">
    <property type="entry name" value="Type I PLP-dependent aspartate aminotransferase-like (Major domain)"/>
    <property type="match status" value="1"/>
</dbReference>
<dbReference type="PANTHER" id="PTHR43586">
    <property type="entry name" value="CYSTEINE DESULFURASE"/>
    <property type="match status" value="1"/>
</dbReference>
<comment type="cofactor">
    <cofactor evidence="1 7">
        <name>pyridoxal 5'-phosphate</name>
        <dbReference type="ChEBI" id="CHEBI:597326"/>
    </cofactor>
</comment>
<dbReference type="GO" id="GO:0006534">
    <property type="term" value="P:cysteine metabolic process"/>
    <property type="evidence" value="ECO:0007669"/>
    <property type="project" value="UniProtKB-UniRule"/>
</dbReference>
<protein>
    <recommendedName>
        <fullName evidence="3 8">Cysteine desulfurase</fullName>
        <ecNumber evidence="3 8">2.8.1.7</ecNumber>
    </recommendedName>
</protein>
<evidence type="ECO:0000313" key="10">
    <source>
        <dbReference type="EMBL" id="WOT03272.1"/>
    </source>
</evidence>
<evidence type="ECO:0000256" key="1">
    <source>
        <dbReference type="ARBA" id="ARBA00001933"/>
    </source>
</evidence>
<dbReference type="CDD" id="cd06453">
    <property type="entry name" value="SufS_like"/>
    <property type="match status" value="1"/>
</dbReference>
<dbReference type="AlphaFoldDB" id="A0AAF0YTR8"/>
<proteinExistence type="inferred from homology"/>
<dbReference type="NCBIfam" id="TIGR01979">
    <property type="entry name" value="sufS"/>
    <property type="match status" value="1"/>
</dbReference>
<dbReference type="PROSITE" id="PS00595">
    <property type="entry name" value="AA_TRANSFER_CLASS_5"/>
    <property type="match status" value="1"/>
</dbReference>
<evidence type="ECO:0000256" key="4">
    <source>
        <dbReference type="ARBA" id="ARBA00022679"/>
    </source>
</evidence>
<name>A0AAF0YTR8_9CORY</name>
<evidence type="ECO:0000313" key="11">
    <source>
        <dbReference type="Proteomes" id="UP000234560"/>
    </source>
</evidence>
<dbReference type="Proteomes" id="UP000234560">
    <property type="component" value="Chromosome"/>
</dbReference>
<dbReference type="EC" id="2.8.1.7" evidence="3 8"/>
<comment type="catalytic activity">
    <reaction evidence="6 8">
        <text>(sulfur carrier)-H + L-cysteine = (sulfur carrier)-SH + L-alanine</text>
        <dbReference type="Rhea" id="RHEA:43892"/>
        <dbReference type="Rhea" id="RHEA-COMP:14737"/>
        <dbReference type="Rhea" id="RHEA-COMP:14739"/>
        <dbReference type="ChEBI" id="CHEBI:29917"/>
        <dbReference type="ChEBI" id="CHEBI:35235"/>
        <dbReference type="ChEBI" id="CHEBI:57972"/>
        <dbReference type="ChEBI" id="CHEBI:64428"/>
        <dbReference type="EC" id="2.8.1.7"/>
    </reaction>
</comment>
<evidence type="ECO:0000256" key="8">
    <source>
        <dbReference type="RuleBase" id="RU004506"/>
    </source>
</evidence>
<evidence type="ECO:0000256" key="6">
    <source>
        <dbReference type="ARBA" id="ARBA00050776"/>
    </source>
</evidence>
<dbReference type="InterPro" id="IPR015422">
    <property type="entry name" value="PyrdxlP-dep_Trfase_small"/>
</dbReference>